<evidence type="ECO:0000256" key="2">
    <source>
        <dbReference type="ARBA" id="ARBA00022801"/>
    </source>
</evidence>
<dbReference type="PANTHER" id="PTHR45626:SF16">
    <property type="entry name" value="ATP-DEPENDENT HELICASE ULS1"/>
    <property type="match status" value="1"/>
</dbReference>
<keyword evidence="6" id="KW-1185">Reference proteome</keyword>
<dbReference type="EMBL" id="KZ994913">
    <property type="protein sequence ID" value="RKO91765.1"/>
    <property type="molecule type" value="Genomic_DNA"/>
</dbReference>
<dbReference type="GO" id="GO:0005634">
    <property type="term" value="C:nucleus"/>
    <property type="evidence" value="ECO:0007669"/>
    <property type="project" value="TreeGrafter"/>
</dbReference>
<dbReference type="SUPFAM" id="SSF52540">
    <property type="entry name" value="P-loop containing nucleoside triphosphate hydrolases"/>
    <property type="match status" value="1"/>
</dbReference>
<gene>
    <name evidence="5" type="ORF">BDK51DRAFT_23166</name>
</gene>
<dbReference type="Proteomes" id="UP000269721">
    <property type="component" value="Unassembled WGS sequence"/>
</dbReference>
<dbReference type="GO" id="GO:0005737">
    <property type="term" value="C:cytoplasm"/>
    <property type="evidence" value="ECO:0007669"/>
    <property type="project" value="TreeGrafter"/>
</dbReference>
<organism evidence="5 6">
    <name type="scientific">Blyttiomyces helicus</name>
    <dbReference type="NCBI Taxonomy" id="388810"/>
    <lineage>
        <taxon>Eukaryota</taxon>
        <taxon>Fungi</taxon>
        <taxon>Fungi incertae sedis</taxon>
        <taxon>Chytridiomycota</taxon>
        <taxon>Chytridiomycota incertae sedis</taxon>
        <taxon>Chytridiomycetes</taxon>
        <taxon>Chytridiomycetes incertae sedis</taxon>
        <taxon>Blyttiomyces</taxon>
    </lineage>
</organism>
<sequence>VFSQFIGMLDLCEEAIKQKGYKFERFDGAMSATERNDAITRFRENPRITVLLVSLKCGSLGLNLTCANHVILLDAWWNPAVENQAIDRVHRYGQRKEVTVHRITIAETVEDRILALQEKKQEMINSALGEGPIKLKKGPSARLTVDDLRSLFNSHETEDD</sequence>
<evidence type="ECO:0000256" key="3">
    <source>
        <dbReference type="ARBA" id="ARBA00022840"/>
    </source>
</evidence>
<dbReference type="GO" id="GO:0008094">
    <property type="term" value="F:ATP-dependent activity, acting on DNA"/>
    <property type="evidence" value="ECO:0007669"/>
    <property type="project" value="TreeGrafter"/>
</dbReference>
<keyword evidence="1" id="KW-0547">Nucleotide-binding</keyword>
<evidence type="ECO:0000256" key="1">
    <source>
        <dbReference type="ARBA" id="ARBA00022741"/>
    </source>
</evidence>
<feature type="domain" description="Helicase C-terminal" evidence="4">
    <location>
        <begin position="1"/>
        <end position="139"/>
    </location>
</feature>
<evidence type="ECO:0000313" key="5">
    <source>
        <dbReference type="EMBL" id="RKO91765.1"/>
    </source>
</evidence>
<dbReference type="Gene3D" id="3.40.50.300">
    <property type="entry name" value="P-loop containing nucleotide triphosphate hydrolases"/>
    <property type="match status" value="1"/>
</dbReference>
<dbReference type="GO" id="GO:0016787">
    <property type="term" value="F:hydrolase activity"/>
    <property type="evidence" value="ECO:0007669"/>
    <property type="project" value="UniProtKB-KW"/>
</dbReference>
<feature type="non-terminal residue" evidence="5">
    <location>
        <position position="1"/>
    </location>
</feature>
<evidence type="ECO:0000259" key="4">
    <source>
        <dbReference type="PROSITE" id="PS51194"/>
    </source>
</evidence>
<dbReference type="AlphaFoldDB" id="A0A4P9WID7"/>
<protein>
    <submittedName>
        <fullName evidence="5">P-loop containing nucleoside triphosphate hydrolase protein</fullName>
    </submittedName>
</protein>
<dbReference type="InterPro" id="IPR027417">
    <property type="entry name" value="P-loop_NTPase"/>
</dbReference>
<dbReference type="Pfam" id="PF00271">
    <property type="entry name" value="Helicase_C"/>
    <property type="match status" value="1"/>
</dbReference>
<keyword evidence="2 5" id="KW-0378">Hydrolase</keyword>
<dbReference type="GO" id="GO:0000724">
    <property type="term" value="P:double-strand break repair via homologous recombination"/>
    <property type="evidence" value="ECO:0007669"/>
    <property type="project" value="TreeGrafter"/>
</dbReference>
<dbReference type="PANTHER" id="PTHR45626">
    <property type="entry name" value="TRANSCRIPTION TERMINATION FACTOR 2-RELATED"/>
    <property type="match status" value="1"/>
</dbReference>
<accession>A0A4P9WID7</accession>
<name>A0A4P9WID7_9FUNG</name>
<dbReference type="InterPro" id="IPR001650">
    <property type="entry name" value="Helicase_C-like"/>
</dbReference>
<dbReference type="InterPro" id="IPR049730">
    <property type="entry name" value="SNF2/RAD54-like_C"/>
</dbReference>
<dbReference type="PROSITE" id="PS51194">
    <property type="entry name" value="HELICASE_CTER"/>
    <property type="match status" value="1"/>
</dbReference>
<evidence type="ECO:0000313" key="6">
    <source>
        <dbReference type="Proteomes" id="UP000269721"/>
    </source>
</evidence>
<keyword evidence="3" id="KW-0067">ATP-binding</keyword>
<dbReference type="SMART" id="SM00490">
    <property type="entry name" value="HELICc"/>
    <property type="match status" value="1"/>
</dbReference>
<dbReference type="GO" id="GO:0005524">
    <property type="term" value="F:ATP binding"/>
    <property type="evidence" value="ECO:0007669"/>
    <property type="project" value="UniProtKB-KW"/>
</dbReference>
<reference evidence="6" key="1">
    <citation type="journal article" date="2018" name="Nat. Microbiol.">
        <title>Leveraging single-cell genomics to expand the fungal tree of life.</title>
        <authorList>
            <person name="Ahrendt S.R."/>
            <person name="Quandt C.A."/>
            <person name="Ciobanu D."/>
            <person name="Clum A."/>
            <person name="Salamov A."/>
            <person name="Andreopoulos B."/>
            <person name="Cheng J.F."/>
            <person name="Woyke T."/>
            <person name="Pelin A."/>
            <person name="Henrissat B."/>
            <person name="Reynolds N.K."/>
            <person name="Benny G.L."/>
            <person name="Smith M.E."/>
            <person name="James T.Y."/>
            <person name="Grigoriev I.V."/>
        </authorList>
    </citation>
    <scope>NUCLEOTIDE SEQUENCE [LARGE SCALE GENOMIC DNA]</scope>
</reference>
<proteinExistence type="predicted"/>
<dbReference type="InterPro" id="IPR050628">
    <property type="entry name" value="SNF2_RAD54_helicase_TF"/>
</dbReference>
<dbReference type="OrthoDB" id="448448at2759"/>
<dbReference type="CDD" id="cd18793">
    <property type="entry name" value="SF2_C_SNF"/>
    <property type="match status" value="1"/>
</dbReference>